<keyword evidence="7 8" id="KW-0539">Nucleus</keyword>
<evidence type="ECO:0000256" key="1">
    <source>
        <dbReference type="ARBA" id="ARBA00022722"/>
    </source>
</evidence>
<gene>
    <name evidence="11" type="ORF">BK809_0004281</name>
</gene>
<evidence type="ECO:0000256" key="2">
    <source>
        <dbReference type="ARBA" id="ARBA00022759"/>
    </source>
</evidence>
<dbReference type="HAMAP" id="MF_03100">
    <property type="entry name" value="Endonuc_su_Slx1"/>
    <property type="match status" value="1"/>
</dbReference>
<dbReference type="CDD" id="cd10455">
    <property type="entry name" value="GIY-YIG_SLX1"/>
    <property type="match status" value="1"/>
</dbReference>
<keyword evidence="6 8" id="KW-0234">DNA repair</keyword>
<dbReference type="Gene3D" id="3.40.1440.10">
    <property type="entry name" value="GIY-YIG endonuclease"/>
    <property type="match status" value="1"/>
</dbReference>
<dbReference type="SUPFAM" id="SSF82771">
    <property type="entry name" value="GIY-YIG endonuclease"/>
    <property type="match status" value="1"/>
</dbReference>
<protein>
    <submittedName>
        <fullName evidence="11">Structure-specific endonuclease subunit slx1</fullName>
    </submittedName>
</protein>
<dbReference type="InterPro" id="IPR013083">
    <property type="entry name" value="Znf_RING/FYVE/PHD"/>
</dbReference>
<feature type="region of interest" description="Disordered" evidence="9">
    <location>
        <begin position="330"/>
        <end position="424"/>
    </location>
</feature>
<evidence type="ECO:0000313" key="11">
    <source>
        <dbReference type="EMBL" id="OMP85610.1"/>
    </source>
</evidence>
<dbReference type="InterPro" id="IPR050381">
    <property type="entry name" value="SLX1_endonuclease"/>
</dbReference>
<dbReference type="Gene3D" id="3.30.40.10">
    <property type="entry name" value="Zinc/RING finger domain, C3HC4 (zinc finger)"/>
    <property type="match status" value="1"/>
</dbReference>
<accession>A0A1S8BDL4</accession>
<keyword evidence="4 8" id="KW-0378">Hydrolase</keyword>
<evidence type="ECO:0000256" key="6">
    <source>
        <dbReference type="ARBA" id="ARBA00023204"/>
    </source>
</evidence>
<dbReference type="Proteomes" id="UP000190776">
    <property type="component" value="Unassembled WGS sequence"/>
</dbReference>
<evidence type="ECO:0000256" key="3">
    <source>
        <dbReference type="ARBA" id="ARBA00022763"/>
    </source>
</evidence>
<dbReference type="PANTHER" id="PTHR20208">
    <property type="entry name" value="STRUCTURE-SPECIFIC ENDONUCLEASE SUBUNIT SLX1"/>
    <property type="match status" value="1"/>
</dbReference>
<dbReference type="GO" id="GO:0033557">
    <property type="term" value="C:Slx1-Slx4 complex"/>
    <property type="evidence" value="ECO:0007669"/>
    <property type="project" value="UniProtKB-UniRule"/>
</dbReference>
<keyword evidence="1 8" id="KW-0540">Nuclease</keyword>
<feature type="compositionally biased region" description="Acidic residues" evidence="9">
    <location>
        <begin position="415"/>
        <end position="424"/>
    </location>
</feature>
<organism evidence="11 12">
    <name type="scientific">Diplodia seriata</name>
    <dbReference type="NCBI Taxonomy" id="420778"/>
    <lineage>
        <taxon>Eukaryota</taxon>
        <taxon>Fungi</taxon>
        <taxon>Dikarya</taxon>
        <taxon>Ascomycota</taxon>
        <taxon>Pezizomycotina</taxon>
        <taxon>Dothideomycetes</taxon>
        <taxon>Dothideomycetes incertae sedis</taxon>
        <taxon>Botryosphaeriales</taxon>
        <taxon>Botryosphaeriaceae</taxon>
        <taxon>Diplodia</taxon>
    </lineage>
</organism>
<comment type="similarity">
    <text evidence="8">Belongs to the SLX1 family.</text>
</comment>
<comment type="subcellular location">
    <subcellularLocation>
        <location evidence="8">Nucleus</location>
    </subcellularLocation>
</comment>
<name>A0A1S8BDL4_9PEZI</name>
<comment type="caution">
    <text evidence="11">The sequence shown here is derived from an EMBL/GenBank/DDBJ whole genome shotgun (WGS) entry which is preliminary data.</text>
</comment>
<proteinExistence type="inferred from homology"/>
<dbReference type="GO" id="GO:0008821">
    <property type="term" value="F:crossover junction DNA endonuclease activity"/>
    <property type="evidence" value="ECO:0007669"/>
    <property type="project" value="TreeGrafter"/>
</dbReference>
<dbReference type="InterPro" id="IPR000305">
    <property type="entry name" value="GIY-YIG_endonuc"/>
</dbReference>
<comment type="subunit">
    <text evidence="8">Forms a heterodimer with SLX4.</text>
</comment>
<feature type="compositionally biased region" description="Acidic residues" evidence="9">
    <location>
        <begin position="380"/>
        <end position="393"/>
    </location>
</feature>
<evidence type="ECO:0000256" key="9">
    <source>
        <dbReference type="SAM" id="MobiDB-lite"/>
    </source>
</evidence>
<dbReference type="GO" id="GO:0000724">
    <property type="term" value="P:double-strand break repair via homologous recombination"/>
    <property type="evidence" value="ECO:0007669"/>
    <property type="project" value="TreeGrafter"/>
</dbReference>
<dbReference type="InterPro" id="IPR048749">
    <property type="entry name" value="SLX1_C"/>
</dbReference>
<dbReference type="InterPro" id="IPR027520">
    <property type="entry name" value="Slx1"/>
</dbReference>
<keyword evidence="5 8" id="KW-0233">DNA recombination</keyword>
<comment type="cofactor">
    <cofactor evidence="8">
        <name>a divalent metal cation</name>
        <dbReference type="ChEBI" id="CHEBI:60240"/>
    </cofactor>
</comment>
<dbReference type="FunFam" id="3.40.1440.10:FF:000006">
    <property type="entry name" value="Structure-specific endonuclease subunit SLX1"/>
    <property type="match status" value="1"/>
</dbReference>
<dbReference type="STRING" id="420778.A0A1S8BDL4"/>
<evidence type="ECO:0000256" key="7">
    <source>
        <dbReference type="ARBA" id="ARBA00023242"/>
    </source>
</evidence>
<dbReference type="Pfam" id="PF01541">
    <property type="entry name" value="GIY-YIG"/>
    <property type="match status" value="1"/>
</dbReference>
<dbReference type="PANTHER" id="PTHR20208:SF10">
    <property type="entry name" value="STRUCTURE-SPECIFIC ENDONUCLEASE SUBUNIT SLX1"/>
    <property type="match status" value="1"/>
</dbReference>
<keyword evidence="3 8" id="KW-0227">DNA damage</keyword>
<evidence type="ECO:0000256" key="5">
    <source>
        <dbReference type="ARBA" id="ARBA00023172"/>
    </source>
</evidence>
<dbReference type="OrthoDB" id="24645at2759"/>
<reference evidence="11 12" key="1">
    <citation type="submission" date="2017-01" db="EMBL/GenBank/DDBJ databases">
        <title>Draft genome sequence of Diplodia seriata F98.1, a fungal species involved in grapevine trunk diseases.</title>
        <authorList>
            <person name="Robert-Siegwald G."/>
            <person name="Vallet J."/>
            <person name="Abou-Mansour E."/>
            <person name="Xu J."/>
            <person name="Rey P."/>
            <person name="Bertsch C."/>
            <person name="Rego C."/>
            <person name="Larignon P."/>
            <person name="Fontaine F."/>
            <person name="Lebrun M.-H."/>
        </authorList>
    </citation>
    <scope>NUCLEOTIDE SEQUENCE [LARGE SCALE GENOMIC DNA]</scope>
    <source>
        <strain evidence="11 12">F98.1</strain>
    </source>
</reference>
<evidence type="ECO:0000259" key="10">
    <source>
        <dbReference type="PROSITE" id="PS50164"/>
    </source>
</evidence>
<evidence type="ECO:0000313" key="12">
    <source>
        <dbReference type="Proteomes" id="UP000190776"/>
    </source>
</evidence>
<evidence type="ECO:0000256" key="8">
    <source>
        <dbReference type="HAMAP-Rule" id="MF_03100"/>
    </source>
</evidence>
<dbReference type="Pfam" id="PF21202">
    <property type="entry name" value="SLX1_C"/>
    <property type="match status" value="1"/>
</dbReference>
<feature type="domain" description="GIY-YIG" evidence="10">
    <location>
        <begin position="7"/>
        <end position="89"/>
    </location>
</feature>
<dbReference type="PROSITE" id="PS50164">
    <property type="entry name" value="GIY_YIG"/>
    <property type="match status" value="1"/>
</dbReference>
<comment type="function">
    <text evidence="8">Catalytic subunit of the SLX1-SLX4 structure-specific endonuclease that resolves DNA secondary structures generated during DNA repair and recombination. Has endonuclease activity towards branched DNA substrates, introducing single-strand cuts in duplex DNA close to junctions with ss-DNA.</text>
</comment>
<dbReference type="AlphaFoldDB" id="A0A1S8BDL4"/>
<sequence length="424" mass="47826">MDKPIPAFYCCYLLRSTVRHARLYVGSTPNPLRRLRQHNGLSKGGAARTDRDSLRPWEMACIVSGFPSKIAALQFEWAWQNTHITRHIPSEDRITASRKGRKRPVLSLTDRISNLHLLLRVKSFERWPLRVTFFTEDVYRVWEDWIKSTPLKIRSNIRVDLEKADVLKEFQRPDAENTVDTSKMIGNGKGIQGIDVSYESLKAYLEKSETLLAEGKRLTCAVCDKRMQTEKCITLVCPQEDCRVTSHITCLSKTFLRQEGKPDAIVPLQGQCPGCERLTEWSMLMKELSLRTRGKKEVAALHKKRKRKAASPSKATAAAIATIATVGALGSDASSDNESEYPDIENTLPHSMNSRGMHPYDSDGFEDIDGWYHQGNGSEPDSDTDVDMEESEELSVTAARVPVTRELSPIVIADSDWDDAEELD</sequence>
<keyword evidence="2 8" id="KW-0255">Endonuclease</keyword>
<dbReference type="InterPro" id="IPR035901">
    <property type="entry name" value="GIY-YIG_endonuc_sf"/>
</dbReference>
<comment type="caution">
    <text evidence="8">Lacks conserved residue(s) required for the propagation of feature annotation.</text>
</comment>
<dbReference type="GO" id="GO:0017108">
    <property type="term" value="F:5'-flap endonuclease activity"/>
    <property type="evidence" value="ECO:0007669"/>
    <property type="project" value="InterPro"/>
</dbReference>
<evidence type="ECO:0000256" key="4">
    <source>
        <dbReference type="ARBA" id="ARBA00022801"/>
    </source>
</evidence>
<dbReference type="EMBL" id="MSZU01000084">
    <property type="protein sequence ID" value="OMP85610.1"/>
    <property type="molecule type" value="Genomic_DNA"/>
</dbReference>